<dbReference type="KEGG" id="lck:HN018_25485"/>
<evidence type="ECO:0000313" key="1">
    <source>
        <dbReference type="EMBL" id="QKE93516.1"/>
    </source>
</evidence>
<keyword evidence="2" id="KW-1185">Reference proteome</keyword>
<dbReference type="AlphaFoldDB" id="A0A6M8HZ30"/>
<proteinExistence type="predicted"/>
<reference evidence="1 2" key="1">
    <citation type="journal article" date="2014" name="World J. Microbiol. Biotechnol.">
        <title>Biodiversity and physiological characteristics of Antarctic and Arctic lichens-associated bacteria.</title>
        <authorList>
            <person name="Lee Y.M."/>
            <person name="Kim E.H."/>
            <person name="Lee H.K."/>
            <person name="Hong S.G."/>
        </authorList>
    </citation>
    <scope>NUCLEOTIDE SEQUENCE [LARGE SCALE GENOMIC DNA]</scope>
    <source>
        <strain evidence="1 2">PAMC 26569</strain>
        <plasmid evidence="1">unnamed2</plasmid>
    </source>
</reference>
<evidence type="ECO:0000313" key="2">
    <source>
        <dbReference type="Proteomes" id="UP000500767"/>
    </source>
</evidence>
<dbReference type="EMBL" id="CP053710">
    <property type="protein sequence ID" value="QKE93516.1"/>
    <property type="molecule type" value="Genomic_DNA"/>
</dbReference>
<dbReference type="RefSeq" id="WP_171834341.1">
    <property type="nucleotide sequence ID" value="NZ_CP053710.1"/>
</dbReference>
<sequence length="74" mass="8304">MAAPSYVFTFTRVARVLGEDEDSLKEIAMQMDPEDGRLCVIDLEDDVSTTVLTAFGIENPTHLLDEYEPHKTSE</sequence>
<accession>A0A6M8HZ30</accession>
<name>A0A6M8HZ30_9PROT</name>
<keyword evidence="1" id="KW-0614">Plasmid</keyword>
<organism evidence="1 2">
    <name type="scientific">Lichenicola cladoniae</name>
    <dbReference type="NCBI Taxonomy" id="1484109"/>
    <lineage>
        <taxon>Bacteria</taxon>
        <taxon>Pseudomonadati</taxon>
        <taxon>Pseudomonadota</taxon>
        <taxon>Alphaproteobacteria</taxon>
        <taxon>Acetobacterales</taxon>
        <taxon>Acetobacteraceae</taxon>
        <taxon>Lichenicola</taxon>
    </lineage>
</organism>
<protein>
    <submittedName>
        <fullName evidence="1">Uncharacterized protein</fullName>
    </submittedName>
</protein>
<gene>
    <name evidence="1" type="ORF">HN018_25485</name>
</gene>
<dbReference type="Proteomes" id="UP000500767">
    <property type="component" value="Plasmid unnamed2"/>
</dbReference>
<geneLocation type="plasmid" evidence="1 2">
    <name>unnamed2</name>
</geneLocation>